<evidence type="ECO:0000256" key="1">
    <source>
        <dbReference type="SAM" id="MobiDB-lite"/>
    </source>
</evidence>
<proteinExistence type="predicted"/>
<dbReference type="EMBL" id="JAHMHR010000001">
    <property type="protein sequence ID" value="KAK1701566.1"/>
    <property type="molecule type" value="Genomic_DNA"/>
</dbReference>
<evidence type="ECO:0000313" key="3">
    <source>
        <dbReference type="Proteomes" id="UP001224890"/>
    </source>
</evidence>
<reference evidence="2" key="1">
    <citation type="submission" date="2021-06" db="EMBL/GenBank/DDBJ databases">
        <title>Comparative genomics, transcriptomics and evolutionary studies reveal genomic signatures of adaptation to plant cell wall in hemibiotrophic fungi.</title>
        <authorList>
            <consortium name="DOE Joint Genome Institute"/>
            <person name="Baroncelli R."/>
            <person name="Diaz J.F."/>
            <person name="Benocci T."/>
            <person name="Peng M."/>
            <person name="Battaglia E."/>
            <person name="Haridas S."/>
            <person name="Andreopoulos W."/>
            <person name="Labutti K."/>
            <person name="Pangilinan J."/>
            <person name="Floch G.L."/>
            <person name="Makela M.R."/>
            <person name="Henrissat B."/>
            <person name="Grigoriev I.V."/>
            <person name="Crouch J.A."/>
            <person name="De Vries R.P."/>
            <person name="Sukno S.A."/>
            <person name="Thon M.R."/>
        </authorList>
    </citation>
    <scope>NUCLEOTIDE SEQUENCE</scope>
    <source>
        <strain evidence="2">CBS 193.32</strain>
    </source>
</reference>
<protein>
    <submittedName>
        <fullName evidence="2">Uncharacterized protein</fullName>
    </submittedName>
</protein>
<comment type="caution">
    <text evidence="2">The sequence shown here is derived from an EMBL/GenBank/DDBJ whole genome shotgun (WGS) entry which is preliminary data.</text>
</comment>
<organism evidence="2 3">
    <name type="scientific">Colletotrichum godetiae</name>
    <dbReference type="NCBI Taxonomy" id="1209918"/>
    <lineage>
        <taxon>Eukaryota</taxon>
        <taxon>Fungi</taxon>
        <taxon>Dikarya</taxon>
        <taxon>Ascomycota</taxon>
        <taxon>Pezizomycotina</taxon>
        <taxon>Sordariomycetes</taxon>
        <taxon>Hypocreomycetidae</taxon>
        <taxon>Glomerellales</taxon>
        <taxon>Glomerellaceae</taxon>
        <taxon>Colletotrichum</taxon>
        <taxon>Colletotrichum acutatum species complex</taxon>
    </lineage>
</organism>
<dbReference type="GeneID" id="85450734"/>
<sequence length="101" mass="10686">MLQRLSSSTSFHSMDSRGINDPSKATTTRARISGCPSSVNKAPVCPLPNPCPSMPEMRPAHPEEGPCMATHPASPQAKHLTQQCVQLSASNAIPSLLHPSS</sequence>
<feature type="compositionally biased region" description="Polar residues" evidence="1">
    <location>
        <begin position="1"/>
        <end position="13"/>
    </location>
</feature>
<feature type="region of interest" description="Disordered" evidence="1">
    <location>
        <begin position="1"/>
        <end position="41"/>
    </location>
</feature>
<accession>A0AAJ0F3D8</accession>
<name>A0AAJ0F3D8_9PEZI</name>
<feature type="region of interest" description="Disordered" evidence="1">
    <location>
        <begin position="56"/>
        <end position="80"/>
    </location>
</feature>
<feature type="compositionally biased region" description="Polar residues" evidence="1">
    <location>
        <begin position="23"/>
        <end position="40"/>
    </location>
</feature>
<dbReference type="Proteomes" id="UP001224890">
    <property type="component" value="Unassembled WGS sequence"/>
</dbReference>
<gene>
    <name evidence="2" type="ORF">BDP55DRAFT_24010</name>
</gene>
<keyword evidence="3" id="KW-1185">Reference proteome</keyword>
<dbReference type="RefSeq" id="XP_060437321.1">
    <property type="nucleotide sequence ID" value="XM_060566208.1"/>
</dbReference>
<evidence type="ECO:0000313" key="2">
    <source>
        <dbReference type="EMBL" id="KAK1701566.1"/>
    </source>
</evidence>
<dbReference type="AlphaFoldDB" id="A0AAJ0F3D8"/>